<dbReference type="Gene3D" id="3.30.70.1060">
    <property type="entry name" value="Dimeric alpha+beta barrel"/>
    <property type="match status" value="1"/>
</dbReference>
<dbReference type="InterPro" id="IPR005545">
    <property type="entry name" value="YCII"/>
</dbReference>
<proteinExistence type="inferred from homology"/>
<comment type="similarity">
    <text evidence="1">Belongs to the YciI family.</text>
</comment>
<dbReference type="SUPFAM" id="SSF54909">
    <property type="entry name" value="Dimeric alpha+beta barrel"/>
    <property type="match status" value="1"/>
</dbReference>
<dbReference type="PANTHER" id="PTHR35174:SF3">
    <property type="entry name" value="BLL7171 PROTEIN"/>
    <property type="match status" value="1"/>
</dbReference>
<sequence length="121" mass="13264">MRYLILIPTNAGRWATLPQSERDRRLDEHIAFTRSIIASGEHIDGAVLSVPSAARTVRLRDGAVEVTDGPLTESEEYLGGYYLVECASDDRAAEIAARVPDARLGPVEVRSLKTITGLMVR</sequence>
<name>A0ABV9E3A9_9ACTN</name>
<feature type="domain" description="YCII-related" evidence="2">
    <location>
        <begin position="1"/>
        <end position="114"/>
    </location>
</feature>
<keyword evidence="4" id="KW-1185">Reference proteome</keyword>
<dbReference type="InterPro" id="IPR011008">
    <property type="entry name" value="Dimeric_a/b-barrel"/>
</dbReference>
<gene>
    <name evidence="3" type="ORF">ACFO4E_27325</name>
</gene>
<dbReference type="Pfam" id="PF03795">
    <property type="entry name" value="YCII"/>
    <property type="match status" value="1"/>
</dbReference>
<evidence type="ECO:0000256" key="1">
    <source>
        <dbReference type="ARBA" id="ARBA00007689"/>
    </source>
</evidence>
<accession>A0ABV9E3A9</accession>
<evidence type="ECO:0000313" key="3">
    <source>
        <dbReference type="EMBL" id="MFC4565586.1"/>
    </source>
</evidence>
<dbReference type="PANTHER" id="PTHR35174">
    <property type="entry name" value="BLL7171 PROTEIN-RELATED"/>
    <property type="match status" value="1"/>
</dbReference>
<protein>
    <submittedName>
        <fullName evidence="3">YciI family protein</fullName>
    </submittedName>
</protein>
<comment type="caution">
    <text evidence="3">The sequence shown here is derived from an EMBL/GenBank/DDBJ whole genome shotgun (WGS) entry which is preliminary data.</text>
</comment>
<evidence type="ECO:0000313" key="4">
    <source>
        <dbReference type="Proteomes" id="UP001595923"/>
    </source>
</evidence>
<organism evidence="3 4">
    <name type="scientific">Nocardiopsis mangrovi</name>
    <dbReference type="NCBI Taxonomy" id="1179818"/>
    <lineage>
        <taxon>Bacteria</taxon>
        <taxon>Bacillati</taxon>
        <taxon>Actinomycetota</taxon>
        <taxon>Actinomycetes</taxon>
        <taxon>Streptosporangiales</taxon>
        <taxon>Nocardiopsidaceae</taxon>
        <taxon>Nocardiopsis</taxon>
    </lineage>
</organism>
<dbReference type="RefSeq" id="WP_378579711.1">
    <property type="nucleotide sequence ID" value="NZ_JBHSFQ010000041.1"/>
</dbReference>
<evidence type="ECO:0000259" key="2">
    <source>
        <dbReference type="Pfam" id="PF03795"/>
    </source>
</evidence>
<dbReference type="Proteomes" id="UP001595923">
    <property type="component" value="Unassembled WGS sequence"/>
</dbReference>
<dbReference type="EMBL" id="JBHSFQ010000041">
    <property type="protein sequence ID" value="MFC4565586.1"/>
    <property type="molecule type" value="Genomic_DNA"/>
</dbReference>
<reference evidence="4" key="1">
    <citation type="journal article" date="2019" name="Int. J. Syst. Evol. Microbiol.">
        <title>The Global Catalogue of Microorganisms (GCM) 10K type strain sequencing project: providing services to taxonomists for standard genome sequencing and annotation.</title>
        <authorList>
            <consortium name="The Broad Institute Genomics Platform"/>
            <consortium name="The Broad Institute Genome Sequencing Center for Infectious Disease"/>
            <person name="Wu L."/>
            <person name="Ma J."/>
        </authorList>
    </citation>
    <scope>NUCLEOTIDE SEQUENCE [LARGE SCALE GENOMIC DNA]</scope>
    <source>
        <strain evidence="4">XZYJ18</strain>
    </source>
</reference>